<evidence type="ECO:0000313" key="3">
    <source>
        <dbReference type="Proteomes" id="UP000573603"/>
    </source>
</evidence>
<dbReference type="CDD" id="cd09917">
    <property type="entry name" value="F-box_SF"/>
    <property type="match status" value="1"/>
</dbReference>
<reference evidence="2 3" key="1">
    <citation type="journal article" date="2020" name="BMC Genomics">
        <title>Correction to: Identification and distribution of gene clusters required for synthesis of sphingolipid metabolism inhibitors in diverse species of the filamentous fungus Fusarium.</title>
        <authorList>
            <person name="Kim H.S."/>
            <person name="Lohmar J.M."/>
            <person name="Busman M."/>
            <person name="Brown D.W."/>
            <person name="Naumann T.A."/>
            <person name="Divon H.H."/>
            <person name="Lysoe E."/>
            <person name="Uhlig S."/>
            <person name="Proctor R.H."/>
        </authorList>
    </citation>
    <scope>NUCLEOTIDE SEQUENCE [LARGE SCALE GENOMIC DNA]</scope>
    <source>
        <strain evidence="2 3">NRRL 25214</strain>
    </source>
</reference>
<dbReference type="InterPro" id="IPR001810">
    <property type="entry name" value="F-box_dom"/>
</dbReference>
<dbReference type="EMBL" id="JABEVY010000159">
    <property type="protein sequence ID" value="KAF5245733.1"/>
    <property type="molecule type" value="Genomic_DNA"/>
</dbReference>
<gene>
    <name evidence="2" type="ORF">FANTH_7193</name>
</gene>
<organism evidence="2 3">
    <name type="scientific">Fusarium anthophilum</name>
    <dbReference type="NCBI Taxonomy" id="48485"/>
    <lineage>
        <taxon>Eukaryota</taxon>
        <taxon>Fungi</taxon>
        <taxon>Dikarya</taxon>
        <taxon>Ascomycota</taxon>
        <taxon>Pezizomycotina</taxon>
        <taxon>Sordariomycetes</taxon>
        <taxon>Hypocreomycetidae</taxon>
        <taxon>Hypocreales</taxon>
        <taxon>Nectriaceae</taxon>
        <taxon>Fusarium</taxon>
        <taxon>Fusarium fujikuroi species complex</taxon>
    </lineage>
</organism>
<dbReference type="InterPro" id="IPR036047">
    <property type="entry name" value="F-box-like_dom_sf"/>
</dbReference>
<accession>A0A8H5E3G9</accession>
<evidence type="ECO:0000313" key="2">
    <source>
        <dbReference type="EMBL" id="KAF5245733.1"/>
    </source>
</evidence>
<dbReference type="Pfam" id="PF00646">
    <property type="entry name" value="F-box"/>
    <property type="match status" value="1"/>
</dbReference>
<dbReference type="SUPFAM" id="SSF81383">
    <property type="entry name" value="F-box domain"/>
    <property type="match status" value="1"/>
</dbReference>
<protein>
    <recommendedName>
        <fullName evidence="1">F-box domain-containing protein</fullName>
    </recommendedName>
</protein>
<name>A0A8H5E3G9_9HYPO</name>
<keyword evidence="3" id="KW-1185">Reference proteome</keyword>
<comment type="caution">
    <text evidence="2">The sequence shown here is derived from an EMBL/GenBank/DDBJ whole genome shotgun (WGS) entry which is preliminary data.</text>
</comment>
<proteinExistence type="predicted"/>
<dbReference type="PROSITE" id="PS50181">
    <property type="entry name" value="FBOX"/>
    <property type="match status" value="1"/>
</dbReference>
<dbReference type="Proteomes" id="UP000573603">
    <property type="component" value="Unassembled WGS sequence"/>
</dbReference>
<dbReference type="AlphaFoldDB" id="A0A8H5E3G9"/>
<feature type="domain" description="F-box" evidence="1">
    <location>
        <begin position="54"/>
        <end position="102"/>
    </location>
</feature>
<sequence>MYSSPLDFNKSRLRPYAKARLAMLPDRLRILSFSLPLSLFMPIIDSRPRSVRPIWALNNLPVEVQQRIARFVDPVGLISLRQTSRHFLRIINVQRQQYIERLLALECTLEHGGPPIIFTTRDDKPFWFDRNLAEARWACTGCMRLRPYYHFQYKFLAEVIWRKPMPGWPGTNVITSWEPSATGIGGAPITPSADGGRSLQARYRAIVDDFSQDDAVALLIRYQAHQVGNMFGMPAHGLQQMILHNPEALRWRLLQSMITMENSGDFGSDRYFRKCNDCQFNSGIFNNATIISQDGLYGTDSFPIISIENHSIASPLDRYFPGILENLRQGRPTARFYSGYRKGWPLWMARCPQCATWKELKAFRIGADEGRFGREWQPAVGRLTWDGVILTPEVFENACCNECFMVQKGWPALAEYHGRWFQFLVAQQPSDVQTEIFNVIETFVTGSEVLRINPRRATEWT</sequence>
<evidence type="ECO:0000259" key="1">
    <source>
        <dbReference type="PROSITE" id="PS50181"/>
    </source>
</evidence>